<name>X1D9E6_9ZZZZ</name>
<reference evidence="1" key="1">
    <citation type="journal article" date="2014" name="Front. Microbiol.">
        <title>High frequency of phylogenetically diverse reductive dehalogenase-homologous genes in deep subseafloor sedimentary metagenomes.</title>
        <authorList>
            <person name="Kawai M."/>
            <person name="Futagami T."/>
            <person name="Toyoda A."/>
            <person name="Takaki Y."/>
            <person name="Nishi S."/>
            <person name="Hori S."/>
            <person name="Arai W."/>
            <person name="Tsubouchi T."/>
            <person name="Morono Y."/>
            <person name="Uchiyama I."/>
            <person name="Ito T."/>
            <person name="Fujiyama A."/>
            <person name="Inagaki F."/>
            <person name="Takami H."/>
        </authorList>
    </citation>
    <scope>NUCLEOTIDE SEQUENCE</scope>
    <source>
        <strain evidence="1">Expedition CK06-06</strain>
    </source>
</reference>
<evidence type="ECO:0008006" key="2">
    <source>
        <dbReference type="Google" id="ProtNLM"/>
    </source>
</evidence>
<protein>
    <recommendedName>
        <fullName evidence="2">Glycine dehydrogenase (aminomethyl-transferring)</fullName>
    </recommendedName>
</protein>
<comment type="caution">
    <text evidence="1">The sequence shown here is derived from an EMBL/GenBank/DDBJ whole genome shotgun (WGS) entry which is preliminary data.</text>
</comment>
<feature type="non-terminal residue" evidence="1">
    <location>
        <position position="1"/>
    </location>
</feature>
<dbReference type="EMBL" id="BART01020612">
    <property type="protein sequence ID" value="GAH04920.1"/>
    <property type="molecule type" value="Genomic_DNA"/>
</dbReference>
<accession>X1D9E6</accession>
<dbReference type="AlphaFoldDB" id="X1D9E6"/>
<gene>
    <name evidence="1" type="ORF">S01H4_38244</name>
</gene>
<proteinExistence type="predicted"/>
<sequence length="70" mass="8018">CVHFNEFVIKCNKDANKVNKKLLRKNIQGGLVLDTWYPELKNCMLFGITEMHADADTEKLKSALKEVSHV</sequence>
<dbReference type="InterPro" id="IPR015422">
    <property type="entry name" value="PyrdxlP-dep_Trfase_small"/>
</dbReference>
<dbReference type="Gene3D" id="3.90.1150.10">
    <property type="entry name" value="Aspartate Aminotransferase, domain 1"/>
    <property type="match status" value="1"/>
</dbReference>
<organism evidence="1">
    <name type="scientific">marine sediment metagenome</name>
    <dbReference type="NCBI Taxonomy" id="412755"/>
    <lineage>
        <taxon>unclassified sequences</taxon>
        <taxon>metagenomes</taxon>
        <taxon>ecological metagenomes</taxon>
    </lineage>
</organism>
<evidence type="ECO:0000313" key="1">
    <source>
        <dbReference type="EMBL" id="GAH04920.1"/>
    </source>
</evidence>